<accession>A0A482WCH3</accession>
<evidence type="ECO:0000313" key="2">
    <source>
        <dbReference type="Proteomes" id="UP000292052"/>
    </source>
</evidence>
<sequence>MICRKVFPRDTNFSREMFMLN</sequence>
<comment type="caution">
    <text evidence="1">The sequence shown here is derived from an EMBL/GenBank/DDBJ whole genome shotgun (WGS) entry which is preliminary data.</text>
</comment>
<protein>
    <submittedName>
        <fullName evidence="1">Uncharacterized protein</fullName>
    </submittedName>
</protein>
<proteinExistence type="predicted"/>
<dbReference type="Proteomes" id="UP000292052">
    <property type="component" value="Unassembled WGS sequence"/>
</dbReference>
<keyword evidence="2" id="KW-1185">Reference proteome</keyword>
<reference evidence="1 2" key="1">
    <citation type="submission" date="2017-03" db="EMBL/GenBank/DDBJ databases">
        <title>Genome of the blue death feigning beetle - Asbolus verrucosus.</title>
        <authorList>
            <person name="Rider S.D."/>
        </authorList>
    </citation>
    <scope>NUCLEOTIDE SEQUENCE [LARGE SCALE GENOMIC DNA]</scope>
    <source>
        <strain evidence="1">Butters</strain>
        <tissue evidence="1">Head and leg muscle</tissue>
    </source>
</reference>
<name>A0A482WCH3_ASBVE</name>
<evidence type="ECO:0000313" key="1">
    <source>
        <dbReference type="EMBL" id="RZC42098.1"/>
    </source>
</evidence>
<dbReference type="AlphaFoldDB" id="A0A482WCH3"/>
<organism evidence="1 2">
    <name type="scientific">Asbolus verrucosus</name>
    <name type="common">Desert ironclad beetle</name>
    <dbReference type="NCBI Taxonomy" id="1661398"/>
    <lineage>
        <taxon>Eukaryota</taxon>
        <taxon>Metazoa</taxon>
        <taxon>Ecdysozoa</taxon>
        <taxon>Arthropoda</taxon>
        <taxon>Hexapoda</taxon>
        <taxon>Insecta</taxon>
        <taxon>Pterygota</taxon>
        <taxon>Neoptera</taxon>
        <taxon>Endopterygota</taxon>
        <taxon>Coleoptera</taxon>
        <taxon>Polyphaga</taxon>
        <taxon>Cucujiformia</taxon>
        <taxon>Tenebrionidae</taxon>
        <taxon>Pimeliinae</taxon>
        <taxon>Asbolus</taxon>
    </lineage>
</organism>
<dbReference type="EMBL" id="QDEB01010936">
    <property type="protein sequence ID" value="RZC42098.1"/>
    <property type="molecule type" value="Genomic_DNA"/>
</dbReference>
<gene>
    <name evidence="1" type="ORF">BDFB_013623</name>
</gene>